<dbReference type="GO" id="GO:0009007">
    <property type="term" value="F:site-specific DNA-methyltransferase (adenine-specific) activity"/>
    <property type="evidence" value="ECO:0007669"/>
    <property type="project" value="UniProtKB-EC"/>
</dbReference>
<keyword evidence="4" id="KW-0949">S-adenosyl-L-methionine</keyword>
<evidence type="ECO:0000313" key="9">
    <source>
        <dbReference type="Proteomes" id="UP000295781"/>
    </source>
</evidence>
<accession>A0A4P2QAS2</accession>
<dbReference type="GO" id="GO:0006304">
    <property type="term" value="P:DNA modification"/>
    <property type="evidence" value="ECO:0007669"/>
    <property type="project" value="InterPro"/>
</dbReference>
<dbReference type="Pfam" id="PF07669">
    <property type="entry name" value="Eco57I"/>
    <property type="match status" value="1"/>
</dbReference>
<protein>
    <recommendedName>
        <fullName evidence="1">site-specific DNA-methyltransferase (adenine-specific)</fullName>
        <ecNumber evidence="1">2.1.1.72</ecNumber>
    </recommendedName>
</protein>
<keyword evidence="3" id="KW-0808">Transferase</keyword>
<feature type="compositionally biased region" description="Low complexity" evidence="6">
    <location>
        <begin position="747"/>
        <end position="759"/>
    </location>
</feature>
<comment type="catalytic activity">
    <reaction evidence="5">
        <text>a 2'-deoxyadenosine in DNA + S-adenosyl-L-methionine = an N(6)-methyl-2'-deoxyadenosine in DNA + S-adenosyl-L-homocysteine + H(+)</text>
        <dbReference type="Rhea" id="RHEA:15197"/>
        <dbReference type="Rhea" id="RHEA-COMP:12418"/>
        <dbReference type="Rhea" id="RHEA-COMP:12419"/>
        <dbReference type="ChEBI" id="CHEBI:15378"/>
        <dbReference type="ChEBI" id="CHEBI:57856"/>
        <dbReference type="ChEBI" id="CHEBI:59789"/>
        <dbReference type="ChEBI" id="CHEBI:90615"/>
        <dbReference type="ChEBI" id="CHEBI:90616"/>
        <dbReference type="EC" id="2.1.1.72"/>
    </reaction>
</comment>
<evidence type="ECO:0000256" key="6">
    <source>
        <dbReference type="SAM" id="MobiDB-lite"/>
    </source>
</evidence>
<dbReference type="SUPFAM" id="SSF53335">
    <property type="entry name" value="S-adenosyl-L-methionine-dependent methyltransferases"/>
    <property type="match status" value="1"/>
</dbReference>
<feature type="domain" description="Type II methyltransferase M.TaqI-like" evidence="7">
    <location>
        <begin position="376"/>
        <end position="590"/>
    </location>
</feature>
<dbReference type="GO" id="GO:0003676">
    <property type="term" value="F:nucleic acid binding"/>
    <property type="evidence" value="ECO:0007669"/>
    <property type="project" value="InterPro"/>
</dbReference>
<gene>
    <name evidence="8" type="ORF">SOCEGT47_072590</name>
</gene>
<name>A0A4P2QAS2_SORCE</name>
<dbReference type="InterPro" id="IPR002052">
    <property type="entry name" value="DNA_methylase_N6_adenine_CS"/>
</dbReference>
<dbReference type="InterPro" id="IPR029063">
    <property type="entry name" value="SAM-dependent_MTases_sf"/>
</dbReference>
<sequence>MDKETRNAVERATQRGRRVLEDDFAAQLEGTYDVLRTGVLAQGGAHLSARQRRLRGTIVAAIEHKQAAGMKPEEAVADYLRDAAFTALNRFVALKMLEARELVQECISRGEQSSGYKELCGLAPGVALLPDGAGYRLYIESLFDELSTEVKVLFDRRDAASALWPRRPAFEELLAVLNAPELARVWGEDETLGWVYQYFNAGEERRAMREASQAPRNSRELAVRNQFFTPRYVVEFLTDNTLGRLWYEMRRGETGLATRCAYLVRRPNEVFLAEGERAPEPEEAAPEGLSQEEMWKRPVPVRHRPKRDPRDLKVLDPACGSGHFLLYAFDLLVTMYEEGWADAAAPASEATQRTLREDYADLEGLRRALPGLVLRHNLHGVDIDARCAQIAQLALWMRAQRAHRDFGVPRGERPAIRRSNIVVAEPMPGEGDLVRDFVRRLDDAVLRELFTKLVDSLKLAGDMGLLLRVEKLVAGVREGQLGLFRSAEERLRETLVRFAEEASSSDRARRRLFAEDAAQGLGLVETAEKRFDVVLMNPPFGAGSTAAKKEFEKAYPKTKNDVYAAFVERGIELLRPGARLGAITSRTGFFPRRLRQRRDPRGLARARRPRPGHRGEGGHPGARQAGPLPPRARAAGRRAPLEAPRRDAALRPRERVPRRPPRPPARAPRRRPEPGDGGGAHGRPRPRALPAHDVRGRLRGARGSGRGRARPPQRAPPGGRARRHRHLPLRGARAARPLRRAHREPAVRGGARPRVRAGAQLLARP</sequence>
<feature type="compositionally biased region" description="Basic and acidic residues" evidence="6">
    <location>
        <begin position="639"/>
        <end position="657"/>
    </location>
</feature>
<feature type="compositionally biased region" description="Basic residues" evidence="6">
    <location>
        <begin position="603"/>
        <end position="612"/>
    </location>
</feature>
<dbReference type="Proteomes" id="UP000295781">
    <property type="component" value="Chromosome"/>
</dbReference>
<dbReference type="Gene3D" id="3.40.50.150">
    <property type="entry name" value="Vaccinia Virus protein VP39"/>
    <property type="match status" value="1"/>
</dbReference>
<dbReference type="PANTHER" id="PTHR33841">
    <property type="entry name" value="DNA METHYLTRANSFERASE YEEA-RELATED"/>
    <property type="match status" value="1"/>
</dbReference>
<feature type="compositionally biased region" description="Low complexity" evidence="6">
    <location>
        <begin position="621"/>
        <end position="638"/>
    </location>
</feature>
<dbReference type="RefSeq" id="WP_242515536.1">
    <property type="nucleotide sequence ID" value="NZ_CP012670.1"/>
</dbReference>
<keyword evidence="2" id="KW-0489">Methyltransferase</keyword>
<evidence type="ECO:0000256" key="5">
    <source>
        <dbReference type="ARBA" id="ARBA00047942"/>
    </source>
</evidence>
<organism evidence="8 9">
    <name type="scientific">Sorangium cellulosum</name>
    <name type="common">Polyangium cellulosum</name>
    <dbReference type="NCBI Taxonomy" id="56"/>
    <lineage>
        <taxon>Bacteria</taxon>
        <taxon>Pseudomonadati</taxon>
        <taxon>Myxococcota</taxon>
        <taxon>Polyangia</taxon>
        <taxon>Polyangiales</taxon>
        <taxon>Polyangiaceae</taxon>
        <taxon>Sorangium</taxon>
    </lineage>
</organism>
<dbReference type="InterPro" id="IPR050953">
    <property type="entry name" value="N4_N6_ade-DNA_methylase"/>
</dbReference>
<evidence type="ECO:0000259" key="7">
    <source>
        <dbReference type="Pfam" id="PF07669"/>
    </source>
</evidence>
<dbReference type="PRINTS" id="PR00507">
    <property type="entry name" value="N12N6MTFRASE"/>
</dbReference>
<feature type="region of interest" description="Disordered" evidence="6">
    <location>
        <begin position="591"/>
        <end position="765"/>
    </location>
</feature>
<dbReference type="EMBL" id="CP012670">
    <property type="protein sequence ID" value="AUX26689.1"/>
    <property type="molecule type" value="Genomic_DNA"/>
</dbReference>
<evidence type="ECO:0000313" key="8">
    <source>
        <dbReference type="EMBL" id="AUX26689.1"/>
    </source>
</evidence>
<dbReference type="InterPro" id="IPR011639">
    <property type="entry name" value="MethylTrfase_TaqI-like_dom"/>
</dbReference>
<dbReference type="PANTHER" id="PTHR33841:SF1">
    <property type="entry name" value="DNA METHYLTRANSFERASE A"/>
    <property type="match status" value="1"/>
</dbReference>
<dbReference type="AlphaFoldDB" id="A0A4P2QAS2"/>
<evidence type="ECO:0000256" key="4">
    <source>
        <dbReference type="ARBA" id="ARBA00022691"/>
    </source>
</evidence>
<reference evidence="8 9" key="1">
    <citation type="submission" date="2015-09" db="EMBL/GenBank/DDBJ databases">
        <title>Sorangium comparison.</title>
        <authorList>
            <person name="Zaburannyi N."/>
            <person name="Bunk B."/>
            <person name="Overmann J."/>
            <person name="Mueller R."/>
        </authorList>
    </citation>
    <scope>NUCLEOTIDE SEQUENCE [LARGE SCALE GENOMIC DNA]</scope>
    <source>
        <strain evidence="8 9">So ceGT47</strain>
    </source>
</reference>
<evidence type="ECO:0000256" key="3">
    <source>
        <dbReference type="ARBA" id="ARBA00022679"/>
    </source>
</evidence>
<proteinExistence type="predicted"/>
<evidence type="ECO:0000256" key="1">
    <source>
        <dbReference type="ARBA" id="ARBA00011900"/>
    </source>
</evidence>
<dbReference type="GO" id="GO:0032259">
    <property type="term" value="P:methylation"/>
    <property type="evidence" value="ECO:0007669"/>
    <property type="project" value="UniProtKB-KW"/>
</dbReference>
<dbReference type="EC" id="2.1.1.72" evidence="1"/>
<dbReference type="PROSITE" id="PS00092">
    <property type="entry name" value="N6_MTASE"/>
    <property type="match status" value="1"/>
</dbReference>
<feature type="compositionally biased region" description="Basic residues" evidence="6">
    <location>
        <begin position="697"/>
        <end position="711"/>
    </location>
</feature>
<evidence type="ECO:0000256" key="2">
    <source>
        <dbReference type="ARBA" id="ARBA00022603"/>
    </source>
</evidence>